<feature type="transmembrane region" description="Helical" evidence="2">
    <location>
        <begin position="35"/>
        <end position="60"/>
    </location>
</feature>
<gene>
    <name evidence="3" type="ORF">HW566_06760</name>
</gene>
<name>A0A7D5EYF6_9MICO</name>
<feature type="transmembrane region" description="Helical" evidence="2">
    <location>
        <begin position="241"/>
        <end position="264"/>
    </location>
</feature>
<dbReference type="EMBL" id="CP058316">
    <property type="protein sequence ID" value="QLD13246.1"/>
    <property type="molecule type" value="Genomic_DNA"/>
</dbReference>
<feature type="transmembrane region" description="Helical" evidence="2">
    <location>
        <begin position="353"/>
        <end position="377"/>
    </location>
</feature>
<keyword evidence="2" id="KW-0812">Transmembrane</keyword>
<feature type="transmembrane region" description="Helical" evidence="2">
    <location>
        <begin position="310"/>
        <end position="333"/>
    </location>
</feature>
<evidence type="ECO:0000256" key="2">
    <source>
        <dbReference type="SAM" id="Phobius"/>
    </source>
</evidence>
<dbReference type="AlphaFoldDB" id="A0A7D5EYF6"/>
<evidence type="ECO:0000313" key="3">
    <source>
        <dbReference type="EMBL" id="QLD13246.1"/>
    </source>
</evidence>
<proteinExistence type="predicted"/>
<organism evidence="3 4">
    <name type="scientific">Microbacterium oleivorans</name>
    <dbReference type="NCBI Taxonomy" id="273677"/>
    <lineage>
        <taxon>Bacteria</taxon>
        <taxon>Bacillati</taxon>
        <taxon>Actinomycetota</taxon>
        <taxon>Actinomycetes</taxon>
        <taxon>Micrococcales</taxon>
        <taxon>Microbacteriaceae</taxon>
        <taxon>Microbacterium</taxon>
    </lineage>
</organism>
<reference evidence="3 4" key="1">
    <citation type="submission" date="2020-06" db="EMBL/GenBank/DDBJ databases">
        <authorList>
            <person name="Jo H."/>
        </authorList>
    </citation>
    <scope>NUCLEOTIDE SEQUENCE [LARGE SCALE GENOMIC DNA]</scope>
    <source>
        <strain evidence="3 4">I46</strain>
    </source>
</reference>
<protein>
    <submittedName>
        <fullName evidence="3">Uncharacterized protein</fullName>
    </submittedName>
</protein>
<feature type="region of interest" description="Disordered" evidence="1">
    <location>
        <begin position="400"/>
        <end position="431"/>
    </location>
</feature>
<evidence type="ECO:0000313" key="4">
    <source>
        <dbReference type="Proteomes" id="UP000509638"/>
    </source>
</evidence>
<accession>A0A7D5EYF6</accession>
<feature type="transmembrane region" description="Helical" evidence="2">
    <location>
        <begin position="140"/>
        <end position="160"/>
    </location>
</feature>
<keyword evidence="2" id="KW-1133">Transmembrane helix</keyword>
<feature type="transmembrane region" description="Helical" evidence="2">
    <location>
        <begin position="84"/>
        <end position="105"/>
    </location>
</feature>
<evidence type="ECO:0000256" key="1">
    <source>
        <dbReference type="SAM" id="MobiDB-lite"/>
    </source>
</evidence>
<dbReference type="Proteomes" id="UP000509638">
    <property type="component" value="Chromosome"/>
</dbReference>
<feature type="compositionally biased region" description="Basic and acidic residues" evidence="1">
    <location>
        <begin position="421"/>
        <end position="431"/>
    </location>
</feature>
<keyword evidence="2" id="KW-0472">Membrane</keyword>
<sequence>MFAAHWPALLAWYLAGALANYIVIELAGFVGAYTAIGGLLIMPLAILAPLTAYVAMFLVLRDAMPQLEELAPRALDRRERRRQFARAVLGGILPFFAFYAAWGFLRGDMVDYTERALEVRRTASQVSGIVFESAGTVDRLQFDAVTIPTIVLAFAGRWAYKRWNSRMPRWAAPAAVYLEAVWVFLTVYLISDGLGQISAWVQTRQAMVWLGDFRAGLTGPFAPVGFVWDGVEWLVGEAGGILLLPIAWLTIAGVIYGQAVAAAAPRLAGRIPERVRTRYGSIPARARRRLTDVGGSLVARFRPIGAAFVLMWRAGPVLIGGYVLLFTGVLALEPLVAVGLTRLVGPRDLVSEWMVFGELLVLAVGLVVEPVRVALVAGAYDRTLARLTVASVQLETQQPALGADQQIEDERAGSGGDDEDDRHRDVAPVRL</sequence>